<feature type="repeat" description="WD" evidence="15">
    <location>
        <begin position="182"/>
        <end position="217"/>
    </location>
</feature>
<evidence type="ECO:0000256" key="15">
    <source>
        <dbReference type="PROSITE-ProRule" id="PRU00221"/>
    </source>
</evidence>
<comment type="function">
    <text evidence="12">Substrate-recognition component of the CSA complex, a DCX (DDB1-CUL4-X-box) E3 ubiquitin-protein ligase complex, involved in transcription-coupled nucleotide excision repair (TC-NER), a process during which RNA polymerase II-blocking lesions are rapidly removed from the transcribed strand of active genes. Following recruitment to lesion-stalled RNA polymerase II (Pol II), the CSA complex mediates ubiquitination of Pol II subunit POLR2A/RPB1 at 'Lys-1268', a critical TC-NER checkpoint, governing RNA Pol II stability and initiating DNA damage excision by TFIIH recruitment. The CSA complex also promotes the ubiquitination and subsequent proteasomal degradation of ERCC6/CSB in a UV-dependent manner; ERCC6 degradation is essential for the recovery of RNA synthesis after transcription-coupled repair. Also plays a role in DNA double-strand breaks (DSSBs) repair by non-homologous end joining (NHEJ).</text>
</comment>
<dbReference type="InterPro" id="IPR042238">
    <property type="entry name" value="Rad28/ERCC8/Ckn1/ATCSA-1"/>
</dbReference>
<keyword evidence="19" id="KW-1185">Reference proteome</keyword>
<reference evidence="18" key="3">
    <citation type="submission" date="2015-06" db="UniProtKB">
        <authorList>
            <consortium name="EnsemblMetazoa"/>
        </authorList>
    </citation>
    <scope>IDENTIFICATION</scope>
</reference>
<evidence type="ECO:0000256" key="6">
    <source>
        <dbReference type="ARBA" id="ARBA00022574"/>
    </source>
</evidence>
<evidence type="ECO:0000256" key="9">
    <source>
        <dbReference type="ARBA" id="ARBA00022786"/>
    </source>
</evidence>
<dbReference type="PROSITE" id="PS00678">
    <property type="entry name" value="WD_REPEATS_1"/>
    <property type="match status" value="1"/>
</dbReference>
<feature type="repeat" description="WD" evidence="15">
    <location>
        <begin position="95"/>
        <end position="128"/>
    </location>
</feature>
<evidence type="ECO:0000256" key="2">
    <source>
        <dbReference type="ARBA" id="ARBA00004286"/>
    </source>
</evidence>
<dbReference type="FunFam" id="2.130.10.10:FF:000130">
    <property type="entry name" value="DNA excision repair protein ERCC-8"/>
    <property type="match status" value="1"/>
</dbReference>
<accession>R7UK11</accession>
<dbReference type="OrthoDB" id="361494at2759"/>
<comment type="subunit">
    <text evidence="13">Part of the CSA complex (also named DCX(ERCC8) complex), a DCX E3 ubiquitin-protein ligase complex containing ERCC8, RBX1, DDB1 and CUL4A; the CSA complex interacts with RNA polymerase II; upon UV irradiation it interacts with the COP9 signalosome and preferentially with the hyperphosphorylated form of RNA polymerase II. Interacts with ERCC6/CSB (via CIM motif); promoting recruitment to lesion-stalled RNA polymerase II (Pol II). Interacts with KIAA1530/UVSSA. Interacts with a subunit of RNA polymerase II TFIIH.</text>
</comment>
<dbReference type="STRING" id="283909.R7UK11"/>
<evidence type="ECO:0000256" key="11">
    <source>
        <dbReference type="ARBA" id="ARBA00023242"/>
    </source>
</evidence>
<sequence>MLHLLHQREVGTDRPLALQTAQSSRRAYSLEISKDFDVQKIHTSGITSLDVDSTENRYLLSGSADGIVCVHDMENHNDVPKAEYPCVSTIGRSNRYRHKHSVETVKWYPFDNGMFLTSGTDKVLKVWDANVLKTADEFAFSGVVYSHDMSSLASSRCLVAVSTQSSQIKLIDLKTGSATHSLRGHTKAVYSVQWSSRDEHILASGSADSRVLMWDVRMAKGSLFILDQHNGETASNASSGINTAHDGKVNAIRFLPDGLHLMTFGTDDRLHLWDASRGRHMNVNYGRIDNASRRSVRLSSSDGCRPPLAYVPTDSNIYVFDIFSGLRTSILRGHYTQVNACYFHADRQELYSGANDRNILIWTPVTDKAFERQLQEKSEDQSAKNFTSRTAATADAWSSDSD</sequence>
<evidence type="ECO:0000313" key="18">
    <source>
        <dbReference type="EnsemblMetazoa" id="CapteP147072"/>
    </source>
</evidence>
<evidence type="ECO:0000256" key="3">
    <source>
        <dbReference type="ARBA" id="ARBA00004906"/>
    </source>
</evidence>
<evidence type="ECO:0000256" key="10">
    <source>
        <dbReference type="ARBA" id="ARBA00023204"/>
    </source>
</evidence>
<reference evidence="19" key="1">
    <citation type="submission" date="2012-12" db="EMBL/GenBank/DDBJ databases">
        <authorList>
            <person name="Hellsten U."/>
            <person name="Grimwood J."/>
            <person name="Chapman J.A."/>
            <person name="Shapiro H."/>
            <person name="Aerts A."/>
            <person name="Otillar R.P."/>
            <person name="Terry A.Y."/>
            <person name="Boore J.L."/>
            <person name="Simakov O."/>
            <person name="Marletaz F."/>
            <person name="Cho S.-J."/>
            <person name="Edsinger-Gonzales E."/>
            <person name="Havlak P."/>
            <person name="Kuo D.-H."/>
            <person name="Larsson T."/>
            <person name="Lv J."/>
            <person name="Arendt D."/>
            <person name="Savage R."/>
            <person name="Osoegawa K."/>
            <person name="de Jong P."/>
            <person name="Lindberg D.R."/>
            <person name="Seaver E.C."/>
            <person name="Weisblat D.A."/>
            <person name="Putnam N.H."/>
            <person name="Grigoriev I.V."/>
            <person name="Rokhsar D.S."/>
        </authorList>
    </citation>
    <scope>NUCLEOTIDE SEQUENCE</scope>
    <source>
        <strain evidence="19">I ESC-2004</strain>
    </source>
</reference>
<evidence type="ECO:0000256" key="14">
    <source>
        <dbReference type="ARBA" id="ARBA00071995"/>
    </source>
</evidence>
<reference evidence="17 19" key="2">
    <citation type="journal article" date="2013" name="Nature">
        <title>Insights into bilaterian evolution from three spiralian genomes.</title>
        <authorList>
            <person name="Simakov O."/>
            <person name="Marletaz F."/>
            <person name="Cho S.J."/>
            <person name="Edsinger-Gonzales E."/>
            <person name="Havlak P."/>
            <person name="Hellsten U."/>
            <person name="Kuo D.H."/>
            <person name="Larsson T."/>
            <person name="Lv J."/>
            <person name="Arendt D."/>
            <person name="Savage R."/>
            <person name="Osoegawa K."/>
            <person name="de Jong P."/>
            <person name="Grimwood J."/>
            <person name="Chapman J.A."/>
            <person name="Shapiro H."/>
            <person name="Aerts A."/>
            <person name="Otillar R.P."/>
            <person name="Terry A.Y."/>
            <person name="Boore J.L."/>
            <person name="Grigoriev I.V."/>
            <person name="Lindberg D.R."/>
            <person name="Seaver E.C."/>
            <person name="Weisblat D.A."/>
            <person name="Putnam N.H."/>
            <person name="Rokhsar D.S."/>
        </authorList>
    </citation>
    <scope>NUCLEOTIDE SEQUENCE</scope>
    <source>
        <strain evidence="17 19">I ESC-2004</strain>
    </source>
</reference>
<dbReference type="AlphaFoldDB" id="R7UK11"/>
<feature type="region of interest" description="Disordered" evidence="16">
    <location>
        <begin position="374"/>
        <end position="402"/>
    </location>
</feature>
<dbReference type="EnsemblMetazoa" id="CapteT147072">
    <property type="protein sequence ID" value="CapteP147072"/>
    <property type="gene ID" value="CapteG147072"/>
</dbReference>
<dbReference type="EMBL" id="KB300307">
    <property type="protein sequence ID" value="ELU06884.1"/>
    <property type="molecule type" value="Genomic_DNA"/>
</dbReference>
<dbReference type="PROSITE" id="PS50294">
    <property type="entry name" value="WD_REPEATS_REGION"/>
    <property type="match status" value="3"/>
</dbReference>
<feature type="repeat" description="WD" evidence="15">
    <location>
        <begin position="242"/>
        <end position="283"/>
    </location>
</feature>
<evidence type="ECO:0000256" key="1">
    <source>
        <dbReference type="ARBA" id="ARBA00004109"/>
    </source>
</evidence>
<dbReference type="Pfam" id="PF00400">
    <property type="entry name" value="WD40"/>
    <property type="match status" value="5"/>
</dbReference>
<evidence type="ECO:0000256" key="5">
    <source>
        <dbReference type="ARBA" id="ARBA00022553"/>
    </source>
</evidence>
<keyword evidence="10" id="KW-0234">DNA repair</keyword>
<dbReference type="GO" id="GO:0006283">
    <property type="term" value="P:transcription-coupled nucleotide-excision repair"/>
    <property type="evidence" value="ECO:0007669"/>
    <property type="project" value="InterPro"/>
</dbReference>
<dbReference type="GO" id="GO:0000209">
    <property type="term" value="P:protein polyubiquitination"/>
    <property type="evidence" value="ECO:0007669"/>
    <property type="project" value="TreeGrafter"/>
</dbReference>
<dbReference type="EMBL" id="AMQN01007252">
    <property type="status" value="NOT_ANNOTATED_CDS"/>
    <property type="molecule type" value="Genomic_DNA"/>
</dbReference>
<evidence type="ECO:0000256" key="7">
    <source>
        <dbReference type="ARBA" id="ARBA00022737"/>
    </source>
</evidence>
<gene>
    <name evidence="17" type="ORF">CAPTEDRAFT_147072</name>
</gene>
<organism evidence="17">
    <name type="scientific">Capitella teleta</name>
    <name type="common">Polychaete worm</name>
    <dbReference type="NCBI Taxonomy" id="283909"/>
    <lineage>
        <taxon>Eukaryota</taxon>
        <taxon>Metazoa</taxon>
        <taxon>Spiralia</taxon>
        <taxon>Lophotrochozoa</taxon>
        <taxon>Annelida</taxon>
        <taxon>Polychaeta</taxon>
        <taxon>Sedentaria</taxon>
        <taxon>Scolecida</taxon>
        <taxon>Capitellidae</taxon>
        <taxon>Capitella</taxon>
    </lineage>
</organism>
<keyword evidence="7" id="KW-0677">Repeat</keyword>
<dbReference type="InterPro" id="IPR036322">
    <property type="entry name" value="WD40_repeat_dom_sf"/>
</dbReference>
<keyword evidence="8" id="KW-0227">DNA damage</keyword>
<comment type="subcellular location">
    <subcellularLocation>
        <location evidence="2">Chromosome</location>
    </subcellularLocation>
    <subcellularLocation>
        <location evidence="1">Nucleus matrix</location>
    </subcellularLocation>
</comment>
<keyword evidence="9" id="KW-0833">Ubl conjugation pathway</keyword>
<proteinExistence type="predicted"/>
<keyword evidence="11" id="KW-0539">Nucleus</keyword>
<dbReference type="SMART" id="SM00320">
    <property type="entry name" value="WD40"/>
    <property type="match status" value="5"/>
</dbReference>
<evidence type="ECO:0000256" key="8">
    <source>
        <dbReference type="ARBA" id="ARBA00022763"/>
    </source>
</evidence>
<keyword evidence="5" id="KW-0597">Phosphoprotein</keyword>
<dbReference type="PANTHER" id="PTHR46202:SF1">
    <property type="entry name" value="DNA EXCISION REPAIR PROTEIN ERCC-8"/>
    <property type="match status" value="1"/>
</dbReference>
<evidence type="ECO:0000256" key="13">
    <source>
        <dbReference type="ARBA" id="ARBA00062934"/>
    </source>
</evidence>
<dbReference type="Proteomes" id="UP000014760">
    <property type="component" value="Unassembled WGS sequence"/>
</dbReference>
<feature type="repeat" description="WD" evidence="15">
    <location>
        <begin position="331"/>
        <end position="362"/>
    </location>
</feature>
<dbReference type="HOGENOM" id="CLU_032951_2_2_1"/>
<dbReference type="GO" id="GO:0005694">
    <property type="term" value="C:chromosome"/>
    <property type="evidence" value="ECO:0007669"/>
    <property type="project" value="UniProtKB-SubCell"/>
</dbReference>
<dbReference type="InterPro" id="IPR015943">
    <property type="entry name" value="WD40/YVTN_repeat-like_dom_sf"/>
</dbReference>
<evidence type="ECO:0000256" key="4">
    <source>
        <dbReference type="ARBA" id="ARBA00022454"/>
    </source>
</evidence>
<evidence type="ECO:0000313" key="19">
    <source>
        <dbReference type="Proteomes" id="UP000014760"/>
    </source>
</evidence>
<keyword evidence="6 15" id="KW-0853">WD repeat</keyword>
<dbReference type="SUPFAM" id="SSF50978">
    <property type="entry name" value="WD40 repeat-like"/>
    <property type="match status" value="1"/>
</dbReference>
<comment type="pathway">
    <text evidence="3">Protein modification; protein ubiquitination.</text>
</comment>
<dbReference type="Gene3D" id="2.130.10.10">
    <property type="entry name" value="YVTN repeat-like/Quinoprotein amine dehydrogenase"/>
    <property type="match status" value="1"/>
</dbReference>
<evidence type="ECO:0000256" key="16">
    <source>
        <dbReference type="SAM" id="MobiDB-lite"/>
    </source>
</evidence>
<dbReference type="PANTHER" id="PTHR46202">
    <property type="entry name" value="DNA EXCISION REPAIR PROTEIN ERCC-8"/>
    <property type="match status" value="1"/>
</dbReference>
<keyword evidence="4" id="KW-0158">Chromosome</keyword>
<protein>
    <recommendedName>
        <fullName evidence="14">DNA excision repair protein ERCC-8</fullName>
    </recommendedName>
</protein>
<name>R7UK11_CAPTE</name>
<dbReference type="PROSITE" id="PS50082">
    <property type="entry name" value="WD_REPEATS_2"/>
    <property type="match status" value="4"/>
</dbReference>
<dbReference type="GO" id="GO:0016363">
    <property type="term" value="C:nuclear matrix"/>
    <property type="evidence" value="ECO:0007669"/>
    <property type="project" value="UniProtKB-SubCell"/>
</dbReference>
<dbReference type="OMA" id="WIPAPRE"/>
<dbReference type="InterPro" id="IPR019775">
    <property type="entry name" value="WD40_repeat_CS"/>
</dbReference>
<feature type="compositionally biased region" description="Low complexity" evidence="16">
    <location>
        <begin position="387"/>
        <end position="402"/>
    </location>
</feature>
<dbReference type="GO" id="GO:0043161">
    <property type="term" value="P:proteasome-mediated ubiquitin-dependent protein catabolic process"/>
    <property type="evidence" value="ECO:0007669"/>
    <property type="project" value="TreeGrafter"/>
</dbReference>
<evidence type="ECO:0000256" key="12">
    <source>
        <dbReference type="ARBA" id="ARBA00054544"/>
    </source>
</evidence>
<dbReference type="GO" id="GO:0009416">
    <property type="term" value="P:response to light stimulus"/>
    <property type="evidence" value="ECO:0007669"/>
    <property type="project" value="UniProtKB-ARBA"/>
</dbReference>
<dbReference type="InterPro" id="IPR001680">
    <property type="entry name" value="WD40_rpt"/>
</dbReference>
<dbReference type="GO" id="GO:0000109">
    <property type="term" value="C:nucleotide-excision repair complex"/>
    <property type="evidence" value="ECO:0007669"/>
    <property type="project" value="TreeGrafter"/>
</dbReference>
<dbReference type="GO" id="GO:0031464">
    <property type="term" value="C:Cul4A-RING E3 ubiquitin ligase complex"/>
    <property type="evidence" value="ECO:0007669"/>
    <property type="project" value="TreeGrafter"/>
</dbReference>
<evidence type="ECO:0000313" key="17">
    <source>
        <dbReference type="EMBL" id="ELU06884.1"/>
    </source>
</evidence>